<protein>
    <submittedName>
        <fullName evidence="6">Thiol-disulfide isomerase/thioredoxin</fullName>
    </submittedName>
</protein>
<comment type="subcellular location">
    <subcellularLocation>
        <location evidence="1">Cell envelope</location>
    </subcellularLocation>
</comment>
<dbReference type="RefSeq" id="WP_130539284.1">
    <property type="nucleotide sequence ID" value="NZ_CP042431.1"/>
</dbReference>
<name>A0A4V2F1T1_9BACT</name>
<keyword evidence="6" id="KW-0413">Isomerase</keyword>
<keyword evidence="4" id="KW-0676">Redox-active center</keyword>
<dbReference type="PANTHER" id="PTHR42852:SF6">
    <property type="entry name" value="THIOL:DISULFIDE INTERCHANGE PROTEIN DSBE"/>
    <property type="match status" value="1"/>
</dbReference>
<dbReference type="PANTHER" id="PTHR42852">
    <property type="entry name" value="THIOL:DISULFIDE INTERCHANGE PROTEIN DSBE"/>
    <property type="match status" value="1"/>
</dbReference>
<dbReference type="AlphaFoldDB" id="A0A4V2F1T1"/>
<dbReference type="GO" id="GO:0030313">
    <property type="term" value="C:cell envelope"/>
    <property type="evidence" value="ECO:0007669"/>
    <property type="project" value="UniProtKB-SubCell"/>
</dbReference>
<accession>A0A4V2F1T1</accession>
<dbReference type="GO" id="GO:0016491">
    <property type="term" value="F:oxidoreductase activity"/>
    <property type="evidence" value="ECO:0007669"/>
    <property type="project" value="InterPro"/>
</dbReference>
<evidence type="ECO:0000313" key="6">
    <source>
        <dbReference type="EMBL" id="RZS74856.1"/>
    </source>
</evidence>
<evidence type="ECO:0000259" key="5">
    <source>
        <dbReference type="PROSITE" id="PS51352"/>
    </source>
</evidence>
<reference evidence="6 7" key="1">
    <citation type="submission" date="2019-02" db="EMBL/GenBank/DDBJ databases">
        <title>Genomic Encyclopedia of Type Strains, Phase IV (KMG-IV): sequencing the most valuable type-strain genomes for metagenomic binning, comparative biology and taxonomic classification.</title>
        <authorList>
            <person name="Goeker M."/>
        </authorList>
    </citation>
    <scope>NUCLEOTIDE SEQUENCE [LARGE SCALE GENOMIC DNA]</scope>
    <source>
        <strain evidence="6 7">DSM 18116</strain>
    </source>
</reference>
<keyword evidence="3" id="KW-1015">Disulfide bond</keyword>
<dbReference type="Proteomes" id="UP000293874">
    <property type="component" value="Unassembled WGS sequence"/>
</dbReference>
<sequence length="449" mass="51690">MNFRFFYCLLALIYCLPVSLIAQRASFRPLDIGDKVPDLPFQNIRNTDKQSPRLSDYKGKLVILDFWASNCAVCIGSFPAMEKLQEIFLGQIEIILMNPSETYDKVKSRLGHSPRFNKESGLSTLMASYHDSAWRSLFPHQSVPHHVWIDTAGKVLAITSGYNTNEANIRKYLSGQSLELARKRDLILEGYSVNQAGLIEKTHPGQHFRMSSVFSDYVDGSGGGTGFAFDSTTRTITYKYFGVTAGFLYQFAYRTPTEWKRRILYETSQQDRLQSPKDLSILDEWENRNVFNYELRIPFEEEKNQYKYFREDLNRYMAYKLGITGSLQKRKMKAYVFVRNFEKAPANENGKKGYLDKQQGKIRFVNFNFSGVVEEFRKVLENVQQGVVVLDETGLMRNGNYLVSLTIETGDLKNIDAVRKSLQKNGLDILETEREVELVVIRDLPKSDL</sequence>
<dbReference type="GO" id="GO:0016853">
    <property type="term" value="F:isomerase activity"/>
    <property type="evidence" value="ECO:0007669"/>
    <property type="project" value="UniProtKB-KW"/>
</dbReference>
<keyword evidence="2" id="KW-0201">Cytochrome c-type biogenesis</keyword>
<proteinExistence type="predicted"/>
<dbReference type="InterPro" id="IPR013740">
    <property type="entry name" value="Redoxin"/>
</dbReference>
<comment type="caution">
    <text evidence="6">The sequence shown here is derived from an EMBL/GenBank/DDBJ whole genome shotgun (WGS) entry which is preliminary data.</text>
</comment>
<evidence type="ECO:0000256" key="1">
    <source>
        <dbReference type="ARBA" id="ARBA00004196"/>
    </source>
</evidence>
<organism evidence="6 7">
    <name type="scientific">Pseudobacter ginsenosidimutans</name>
    <dbReference type="NCBI Taxonomy" id="661488"/>
    <lineage>
        <taxon>Bacteria</taxon>
        <taxon>Pseudomonadati</taxon>
        <taxon>Bacteroidota</taxon>
        <taxon>Chitinophagia</taxon>
        <taxon>Chitinophagales</taxon>
        <taxon>Chitinophagaceae</taxon>
        <taxon>Pseudobacter</taxon>
    </lineage>
</organism>
<dbReference type="GO" id="GO:0017004">
    <property type="term" value="P:cytochrome complex assembly"/>
    <property type="evidence" value="ECO:0007669"/>
    <property type="project" value="UniProtKB-KW"/>
</dbReference>
<feature type="domain" description="Thioredoxin" evidence="5">
    <location>
        <begin position="30"/>
        <end position="178"/>
    </location>
</feature>
<keyword evidence="7" id="KW-1185">Reference proteome</keyword>
<dbReference type="Pfam" id="PF08534">
    <property type="entry name" value="Redoxin"/>
    <property type="match status" value="1"/>
</dbReference>
<dbReference type="InterPro" id="IPR036249">
    <property type="entry name" value="Thioredoxin-like_sf"/>
</dbReference>
<evidence type="ECO:0000256" key="2">
    <source>
        <dbReference type="ARBA" id="ARBA00022748"/>
    </source>
</evidence>
<dbReference type="OrthoDB" id="793244at2"/>
<evidence type="ECO:0000256" key="3">
    <source>
        <dbReference type="ARBA" id="ARBA00023157"/>
    </source>
</evidence>
<dbReference type="InterPro" id="IPR050553">
    <property type="entry name" value="Thioredoxin_ResA/DsbE_sf"/>
</dbReference>
<evidence type="ECO:0000313" key="7">
    <source>
        <dbReference type="Proteomes" id="UP000293874"/>
    </source>
</evidence>
<dbReference type="EMBL" id="SGXA01000001">
    <property type="protein sequence ID" value="RZS74856.1"/>
    <property type="molecule type" value="Genomic_DNA"/>
</dbReference>
<dbReference type="PROSITE" id="PS51352">
    <property type="entry name" value="THIOREDOXIN_2"/>
    <property type="match status" value="1"/>
</dbReference>
<dbReference type="InterPro" id="IPR013766">
    <property type="entry name" value="Thioredoxin_domain"/>
</dbReference>
<gene>
    <name evidence="6" type="ORF">EV199_0707</name>
</gene>
<dbReference type="Gene3D" id="3.40.30.10">
    <property type="entry name" value="Glutaredoxin"/>
    <property type="match status" value="1"/>
</dbReference>
<dbReference type="CDD" id="cd02966">
    <property type="entry name" value="TlpA_like_family"/>
    <property type="match status" value="1"/>
</dbReference>
<dbReference type="SUPFAM" id="SSF52833">
    <property type="entry name" value="Thioredoxin-like"/>
    <property type="match status" value="1"/>
</dbReference>
<evidence type="ECO:0000256" key="4">
    <source>
        <dbReference type="ARBA" id="ARBA00023284"/>
    </source>
</evidence>